<sequence>SKEILSPWASSQERVGPKINIGHFRGCEKLHLSGNRVYEEGKWRIWYNQELYQLNHHPSVVLILLTRLLQLA</sequence>
<organism evidence="1 2">
    <name type="scientific">Megaselia scalaris</name>
    <name type="common">Humpbacked fly</name>
    <name type="synonym">Phora scalaris</name>
    <dbReference type="NCBI Taxonomy" id="36166"/>
    <lineage>
        <taxon>Eukaryota</taxon>
        <taxon>Metazoa</taxon>
        <taxon>Ecdysozoa</taxon>
        <taxon>Arthropoda</taxon>
        <taxon>Hexapoda</taxon>
        <taxon>Insecta</taxon>
        <taxon>Pterygota</taxon>
        <taxon>Neoptera</taxon>
        <taxon>Endopterygota</taxon>
        <taxon>Diptera</taxon>
        <taxon>Brachycera</taxon>
        <taxon>Muscomorpha</taxon>
        <taxon>Platypezoidea</taxon>
        <taxon>Phoridae</taxon>
        <taxon>Megaseliini</taxon>
        <taxon>Megaselia</taxon>
    </lineage>
</organism>
<reference evidence="1" key="2">
    <citation type="submission" date="2015-06" db="UniProtKB">
        <authorList>
            <consortium name="EnsemblMetazoa"/>
        </authorList>
    </citation>
    <scope>IDENTIFICATION</scope>
</reference>
<dbReference type="EnsemblMetazoa" id="MESCA008645-RA">
    <property type="protein sequence ID" value="MESCA008645-PA"/>
    <property type="gene ID" value="MESCA008645"/>
</dbReference>
<proteinExistence type="predicted"/>
<name>T1GXT9_MEGSC</name>
<keyword evidence="2" id="KW-1185">Reference proteome</keyword>
<evidence type="ECO:0000313" key="1">
    <source>
        <dbReference type="EnsemblMetazoa" id="MESCA008645-PA"/>
    </source>
</evidence>
<reference evidence="2" key="1">
    <citation type="submission" date="2013-02" db="EMBL/GenBank/DDBJ databases">
        <authorList>
            <person name="Hughes D."/>
        </authorList>
    </citation>
    <scope>NUCLEOTIDE SEQUENCE</scope>
    <source>
        <strain>Durham</strain>
        <strain evidence="2">NC isolate 2 -- Noor lab</strain>
    </source>
</reference>
<protein>
    <submittedName>
        <fullName evidence="1">Uncharacterized protein</fullName>
    </submittedName>
</protein>
<dbReference type="HOGENOM" id="CLU_2729565_0_0_1"/>
<evidence type="ECO:0000313" key="2">
    <source>
        <dbReference type="Proteomes" id="UP000015102"/>
    </source>
</evidence>
<dbReference type="EMBL" id="CAQQ02376607">
    <property type="status" value="NOT_ANNOTATED_CDS"/>
    <property type="molecule type" value="Genomic_DNA"/>
</dbReference>
<dbReference type="AlphaFoldDB" id="T1GXT9"/>
<accession>T1GXT9</accession>
<dbReference type="Proteomes" id="UP000015102">
    <property type="component" value="Unassembled WGS sequence"/>
</dbReference>